<feature type="region of interest" description="Disordered" evidence="1">
    <location>
        <begin position="19"/>
        <end position="42"/>
    </location>
</feature>
<proteinExistence type="predicted"/>
<evidence type="ECO:0000313" key="2">
    <source>
        <dbReference type="EMBL" id="RUP50908.1"/>
    </source>
</evidence>
<organism evidence="2 3">
    <name type="scientific">Jimgerdemannia flammicorona</name>
    <dbReference type="NCBI Taxonomy" id="994334"/>
    <lineage>
        <taxon>Eukaryota</taxon>
        <taxon>Fungi</taxon>
        <taxon>Fungi incertae sedis</taxon>
        <taxon>Mucoromycota</taxon>
        <taxon>Mucoromycotina</taxon>
        <taxon>Endogonomycetes</taxon>
        <taxon>Endogonales</taxon>
        <taxon>Endogonaceae</taxon>
        <taxon>Jimgerdemannia</taxon>
    </lineage>
</organism>
<dbReference type="Proteomes" id="UP000268093">
    <property type="component" value="Unassembled WGS sequence"/>
</dbReference>
<name>A0A433DJ70_9FUNG</name>
<dbReference type="OrthoDB" id="10252718at2759"/>
<evidence type="ECO:0000313" key="3">
    <source>
        <dbReference type="Proteomes" id="UP000268093"/>
    </source>
</evidence>
<sequence length="199" mass="22413">MSTIQSDWEYPNHKTFERVPTLTEVDRTDRKGTTNHQRPSYSLSIPHHTVSALITPSRDLAIPASIRSSTQLFSLPASRRSETTGASQVLQDPGREPLRELSAPRRPVPADRQGKQGRRVQEDDPGRFGGGDTVSVRVSSEWPPDIGLACFVRYFSLDWILRDSYFCYLHSCSVFLVPSFLSLSRSTDRQIAENTVIVH</sequence>
<dbReference type="EMBL" id="RBNI01001100">
    <property type="protein sequence ID" value="RUP50908.1"/>
    <property type="molecule type" value="Genomic_DNA"/>
</dbReference>
<accession>A0A433DJ70</accession>
<evidence type="ECO:0000256" key="1">
    <source>
        <dbReference type="SAM" id="MobiDB-lite"/>
    </source>
</evidence>
<feature type="compositionally biased region" description="Basic and acidic residues" evidence="1">
    <location>
        <begin position="93"/>
        <end position="126"/>
    </location>
</feature>
<protein>
    <submittedName>
        <fullName evidence="2">Uncharacterized protein</fullName>
    </submittedName>
</protein>
<keyword evidence="3" id="KW-1185">Reference proteome</keyword>
<feature type="region of interest" description="Disordered" evidence="1">
    <location>
        <begin position="75"/>
        <end position="134"/>
    </location>
</feature>
<dbReference type="AlphaFoldDB" id="A0A433DJ70"/>
<comment type="caution">
    <text evidence="2">The sequence shown here is derived from an EMBL/GenBank/DDBJ whole genome shotgun (WGS) entry which is preliminary data.</text>
</comment>
<gene>
    <name evidence="2" type="ORF">BC936DRAFT_137168</name>
</gene>
<reference evidence="2 3" key="1">
    <citation type="journal article" date="2018" name="New Phytol.">
        <title>Phylogenomics of Endogonaceae and evolution of mycorrhizas within Mucoromycota.</title>
        <authorList>
            <person name="Chang Y."/>
            <person name="Desiro A."/>
            <person name="Na H."/>
            <person name="Sandor L."/>
            <person name="Lipzen A."/>
            <person name="Clum A."/>
            <person name="Barry K."/>
            <person name="Grigoriev I.V."/>
            <person name="Martin F.M."/>
            <person name="Stajich J.E."/>
            <person name="Smith M.E."/>
            <person name="Bonito G."/>
            <person name="Spatafora J.W."/>
        </authorList>
    </citation>
    <scope>NUCLEOTIDE SEQUENCE [LARGE SCALE GENOMIC DNA]</scope>
    <source>
        <strain evidence="2 3">GMNB39</strain>
    </source>
</reference>